<dbReference type="Proteomes" id="UP000225910">
    <property type="component" value="Unassembled WGS sequence"/>
</dbReference>
<protein>
    <submittedName>
        <fullName evidence="1">Uncharacterized protein</fullName>
    </submittedName>
</protein>
<evidence type="ECO:0000313" key="1">
    <source>
        <dbReference type="EMBL" id="PFT95221.1"/>
    </source>
</evidence>
<proteinExistence type="predicted"/>
<dbReference type="EMBL" id="NVCU01000082">
    <property type="protein sequence ID" value="PFT95221.1"/>
    <property type="molecule type" value="Genomic_DNA"/>
</dbReference>
<sequence length="106" mass="12274">MLVQVVLLKSLFLVCSAWRKLKTCRKKFCKEGATRTGWRFWSVLFSKILPVPCGTFSPYIESEKGRTLKSFKKVDISVVLEIFVYPQKGTLPSLKRDTQNNNKKRT</sequence>
<organism evidence="1 2">
    <name type="scientific">Bacillus thuringiensis</name>
    <dbReference type="NCBI Taxonomy" id="1428"/>
    <lineage>
        <taxon>Bacteria</taxon>
        <taxon>Bacillati</taxon>
        <taxon>Bacillota</taxon>
        <taxon>Bacilli</taxon>
        <taxon>Bacillales</taxon>
        <taxon>Bacillaceae</taxon>
        <taxon>Bacillus</taxon>
        <taxon>Bacillus cereus group</taxon>
    </lineage>
</organism>
<name>A0A9X7G272_BACTU</name>
<accession>A0A9X7G272</accession>
<dbReference type="AlphaFoldDB" id="A0A9X7G272"/>
<reference evidence="1 2" key="1">
    <citation type="submission" date="2017-09" db="EMBL/GenBank/DDBJ databases">
        <title>Large-scale bioinformatics analysis of Bacillus genomes uncovers conserved roles of natural products in bacterial physiology.</title>
        <authorList>
            <consortium name="Agbiome Team Llc"/>
            <person name="Bleich R.M."/>
            <person name="Grubbs K.J."/>
            <person name="Santa Maria K.C."/>
            <person name="Allen S.E."/>
            <person name="Farag S."/>
            <person name="Shank E.A."/>
            <person name="Bowers A."/>
        </authorList>
    </citation>
    <scope>NUCLEOTIDE SEQUENCE [LARGE SCALE GENOMIC DNA]</scope>
    <source>
        <strain evidence="1 2">AFS064137</strain>
    </source>
</reference>
<comment type="caution">
    <text evidence="1">The sequence shown here is derived from an EMBL/GenBank/DDBJ whole genome shotgun (WGS) entry which is preliminary data.</text>
</comment>
<evidence type="ECO:0000313" key="2">
    <source>
        <dbReference type="Proteomes" id="UP000225910"/>
    </source>
</evidence>
<gene>
    <name evidence="1" type="ORF">COK81_11770</name>
</gene>